<dbReference type="Pfam" id="PF02128">
    <property type="entry name" value="Peptidase_M36"/>
    <property type="match status" value="1"/>
</dbReference>
<keyword evidence="4 13" id="KW-0645">Protease</keyword>
<feature type="binding site" evidence="12">
    <location>
        <position position="489"/>
    </location>
    <ligand>
        <name>Zn(2+)</name>
        <dbReference type="ChEBI" id="CHEBI:29105"/>
        <note>catalytic</note>
    </ligand>
</feature>
<evidence type="ECO:0000256" key="3">
    <source>
        <dbReference type="ARBA" id="ARBA00022525"/>
    </source>
</evidence>
<keyword evidence="3 13" id="KW-0964">Secreted</keyword>
<feature type="domain" description="FTP" evidence="15">
    <location>
        <begin position="64"/>
        <end position="112"/>
    </location>
</feature>
<keyword evidence="6" id="KW-0732">Signal</keyword>
<comment type="similarity">
    <text evidence="2 13">Belongs to the peptidase M36 family.</text>
</comment>
<dbReference type="Proteomes" id="UP001211065">
    <property type="component" value="Unassembled WGS sequence"/>
</dbReference>
<dbReference type="InterPro" id="IPR001842">
    <property type="entry name" value="Peptidase_M36"/>
</dbReference>
<dbReference type="InterPro" id="IPR050371">
    <property type="entry name" value="Fungal_virulence_M36"/>
</dbReference>
<evidence type="ECO:0000256" key="2">
    <source>
        <dbReference type="ARBA" id="ARBA00006006"/>
    </source>
</evidence>
<comment type="subcellular location">
    <subcellularLocation>
        <location evidence="1 13">Secreted</location>
    </subcellularLocation>
</comment>
<gene>
    <name evidence="16" type="primary">MEP2_2</name>
    <name evidence="16" type="ORF">HK099_005194</name>
</gene>
<evidence type="ECO:0000256" key="11">
    <source>
        <dbReference type="PIRSR" id="PIRSR601842-1"/>
    </source>
</evidence>
<evidence type="ECO:0000256" key="8">
    <source>
        <dbReference type="ARBA" id="ARBA00022833"/>
    </source>
</evidence>
<dbReference type="InterPro" id="IPR011096">
    <property type="entry name" value="FTP_domain"/>
</dbReference>
<dbReference type="PANTHER" id="PTHR33478:SF1">
    <property type="entry name" value="EXTRACELLULAR METALLOPROTEINASE MEP"/>
    <property type="match status" value="1"/>
</dbReference>
<comment type="cofactor">
    <cofactor evidence="12">
        <name>Zn(2+)</name>
        <dbReference type="ChEBI" id="CHEBI:29105"/>
    </cofactor>
    <text evidence="12">Binds 1 zinc ion per subunit.</text>
</comment>
<accession>A0AAD5TZA2</accession>
<evidence type="ECO:0000256" key="12">
    <source>
        <dbReference type="PIRSR" id="PIRSR601842-2"/>
    </source>
</evidence>
<name>A0AAD5TZA2_9FUNG</name>
<evidence type="ECO:0000256" key="4">
    <source>
        <dbReference type="ARBA" id="ARBA00022670"/>
    </source>
</evidence>
<evidence type="ECO:0000256" key="1">
    <source>
        <dbReference type="ARBA" id="ARBA00004613"/>
    </source>
</evidence>
<dbReference type="InterPro" id="IPR027268">
    <property type="entry name" value="Peptidase_M4/M1_CTD_sf"/>
</dbReference>
<evidence type="ECO:0000256" key="5">
    <source>
        <dbReference type="ARBA" id="ARBA00022723"/>
    </source>
</evidence>
<comment type="caution">
    <text evidence="16">The sequence shown here is derived from an EMBL/GenBank/DDBJ whole genome shotgun (WGS) entry which is preliminary data.</text>
</comment>
<reference evidence="16" key="1">
    <citation type="submission" date="2020-05" db="EMBL/GenBank/DDBJ databases">
        <title>Phylogenomic resolution of chytrid fungi.</title>
        <authorList>
            <person name="Stajich J.E."/>
            <person name="Amses K."/>
            <person name="Simmons R."/>
            <person name="Seto K."/>
            <person name="Myers J."/>
            <person name="Bonds A."/>
            <person name="Quandt C.A."/>
            <person name="Barry K."/>
            <person name="Liu P."/>
            <person name="Grigoriev I."/>
            <person name="Longcore J.E."/>
            <person name="James T.Y."/>
        </authorList>
    </citation>
    <scope>NUCLEOTIDE SEQUENCE</scope>
    <source>
        <strain evidence="16">JEL0476</strain>
    </source>
</reference>
<feature type="binding site" evidence="12">
    <location>
        <position position="485"/>
    </location>
    <ligand>
        <name>Zn(2+)</name>
        <dbReference type="ChEBI" id="CHEBI:29105"/>
        <note>catalytic</note>
    </ligand>
</feature>
<dbReference type="GO" id="GO:0004222">
    <property type="term" value="F:metalloendopeptidase activity"/>
    <property type="evidence" value="ECO:0007669"/>
    <property type="project" value="InterPro"/>
</dbReference>
<feature type="compositionally biased region" description="Basic residues" evidence="14">
    <location>
        <begin position="243"/>
        <end position="258"/>
    </location>
</feature>
<dbReference type="GO" id="GO:0006508">
    <property type="term" value="P:proteolysis"/>
    <property type="evidence" value="ECO:0007669"/>
    <property type="project" value="UniProtKB-KW"/>
</dbReference>
<dbReference type="EMBL" id="JADGJW010000396">
    <property type="protein sequence ID" value="KAJ3218106.1"/>
    <property type="molecule type" value="Genomic_DNA"/>
</dbReference>
<sequence>MISKQFAAPAKPENKLPSFYFPPSSNFLIPATDTLSKNVLSDEEKLNSAVSYMMKALDINDKASFQKTNVVTSSSGVLSYHCAPVVDGIPVVNAAANINTDKFGNVISMGSSWITKQERNLVKREETSTISASEAFVAFATSMNLPISSESLKETAGPVSGQTLISGASFTTAPVRASLKYYRTNNQKLEKVFDLSIPMKSGSYYNAFISVNDQSLVGINDWTSKSIFDSPVMIKRSRENDKLKRRQFGRNRIGRNRNGRNGGRTRIPNNGNNNNADTNNENAITIGRDTAGNQKNVQFSYNIIPLPNADFSEGRAVVTPPQDTASPFGWHNVGSGGDFLTTVGNNVVAQENTDNAQDSENRGFRPQSENNNFNFEVDDVNQQPSQYVDASTTNIFFQTNVFHDIMTKYGFDENNGNFQLKNVGNGGRDGDPIVANAQDGSGVNNANFASPPDGISGRMNMFIFDSVRGSPNGRDGGLDNQVVLHELMHGVSSRVTGGPDNANCLSGLIGGGLGEGWSDFLAMVATQKSQNTRDTDIPIGAYVTGNTQNGVRNFPLSTSLDTNPLSYGDLSRRGLQEVHAIGEVWAAMLNEAYWNLVDRLGFEADLNNFNSGSGNTVMLQLVMDGLKLQPCNPSFIQARDAIIQADIQNNNGQNECDLFKGFAKRGLGFNAVEPLGRQFVDNLDLPPNC</sequence>
<dbReference type="GO" id="GO:0005615">
    <property type="term" value="C:extracellular space"/>
    <property type="evidence" value="ECO:0007669"/>
    <property type="project" value="InterPro"/>
</dbReference>
<keyword evidence="7 13" id="KW-0378">Hydrolase</keyword>
<protein>
    <recommendedName>
        <fullName evidence="13">Extracellular metalloproteinase</fullName>
        <ecNumber evidence="13">3.4.24.-</ecNumber>
    </recommendedName>
    <alternativeName>
        <fullName evidence="13">Fungalysin</fullName>
    </alternativeName>
</protein>
<dbReference type="GO" id="GO:0008270">
    <property type="term" value="F:zinc ion binding"/>
    <property type="evidence" value="ECO:0007669"/>
    <property type="project" value="InterPro"/>
</dbReference>
<evidence type="ECO:0000259" key="15">
    <source>
        <dbReference type="Pfam" id="PF07504"/>
    </source>
</evidence>
<evidence type="ECO:0000256" key="7">
    <source>
        <dbReference type="ARBA" id="ARBA00022801"/>
    </source>
</evidence>
<keyword evidence="17" id="KW-1185">Reference proteome</keyword>
<dbReference type="Gene3D" id="1.10.390.10">
    <property type="entry name" value="Neutral Protease Domain 2"/>
    <property type="match status" value="1"/>
</dbReference>
<keyword evidence="5 12" id="KW-0479">Metal-binding</keyword>
<evidence type="ECO:0000313" key="17">
    <source>
        <dbReference type="Proteomes" id="UP001211065"/>
    </source>
</evidence>
<feature type="binding site" evidence="12">
    <location>
        <position position="515"/>
    </location>
    <ligand>
        <name>Zn(2+)</name>
        <dbReference type="ChEBI" id="CHEBI:29105"/>
        <note>catalytic</note>
    </ligand>
</feature>
<dbReference type="Pfam" id="PF07504">
    <property type="entry name" value="FTP"/>
    <property type="match status" value="1"/>
</dbReference>
<evidence type="ECO:0000256" key="10">
    <source>
        <dbReference type="ARBA" id="ARBA00023145"/>
    </source>
</evidence>
<evidence type="ECO:0000256" key="13">
    <source>
        <dbReference type="RuleBase" id="RU364017"/>
    </source>
</evidence>
<dbReference type="PANTHER" id="PTHR33478">
    <property type="entry name" value="EXTRACELLULAR METALLOPROTEINASE MEP"/>
    <property type="match status" value="1"/>
</dbReference>
<feature type="compositionally biased region" description="Low complexity" evidence="14">
    <location>
        <begin position="264"/>
        <end position="282"/>
    </location>
</feature>
<keyword evidence="8 12" id="KW-0862">Zinc</keyword>
<dbReference type="SUPFAM" id="SSF55486">
    <property type="entry name" value="Metalloproteases ('zincins'), catalytic domain"/>
    <property type="match status" value="1"/>
</dbReference>
<evidence type="ECO:0000256" key="14">
    <source>
        <dbReference type="SAM" id="MobiDB-lite"/>
    </source>
</evidence>
<keyword evidence="9 13" id="KW-0482">Metalloprotease</keyword>
<evidence type="ECO:0000256" key="9">
    <source>
        <dbReference type="ARBA" id="ARBA00023049"/>
    </source>
</evidence>
<feature type="active site" evidence="11">
    <location>
        <position position="486"/>
    </location>
</feature>
<dbReference type="EC" id="3.4.24.-" evidence="13"/>
<organism evidence="16 17">
    <name type="scientific">Clydaea vesicula</name>
    <dbReference type="NCBI Taxonomy" id="447962"/>
    <lineage>
        <taxon>Eukaryota</taxon>
        <taxon>Fungi</taxon>
        <taxon>Fungi incertae sedis</taxon>
        <taxon>Chytridiomycota</taxon>
        <taxon>Chytridiomycota incertae sedis</taxon>
        <taxon>Chytridiomycetes</taxon>
        <taxon>Lobulomycetales</taxon>
        <taxon>Lobulomycetaceae</taxon>
        <taxon>Clydaea</taxon>
    </lineage>
</organism>
<evidence type="ECO:0000313" key="16">
    <source>
        <dbReference type="EMBL" id="KAJ3218106.1"/>
    </source>
</evidence>
<feature type="region of interest" description="Disordered" evidence="14">
    <location>
        <begin position="238"/>
        <end position="282"/>
    </location>
</feature>
<dbReference type="Gene3D" id="3.10.170.10">
    <property type="match status" value="1"/>
</dbReference>
<dbReference type="AlphaFoldDB" id="A0AAD5TZA2"/>
<evidence type="ECO:0000256" key="6">
    <source>
        <dbReference type="ARBA" id="ARBA00022729"/>
    </source>
</evidence>
<proteinExistence type="inferred from homology"/>
<keyword evidence="10 13" id="KW-0865">Zymogen</keyword>
<dbReference type="CDD" id="cd09596">
    <property type="entry name" value="M36"/>
    <property type="match status" value="1"/>
</dbReference>